<evidence type="ECO:0008006" key="5">
    <source>
        <dbReference type="Google" id="ProtNLM"/>
    </source>
</evidence>
<dbReference type="Gene3D" id="1.10.3210.10">
    <property type="entry name" value="Hypothetical protein af1432"/>
    <property type="match status" value="1"/>
</dbReference>
<dbReference type="Proteomes" id="UP000613512">
    <property type="component" value="Unassembled WGS sequence"/>
</dbReference>
<evidence type="ECO:0000313" key="3">
    <source>
        <dbReference type="EMBL" id="GGA81103.1"/>
    </source>
</evidence>
<name>A0A916S2B7_9BACI</name>
<gene>
    <name evidence="3" type="primary">yuxH</name>
    <name evidence="3" type="ORF">GCM10008025_25560</name>
</gene>
<dbReference type="EMBL" id="BMEY01000013">
    <property type="protein sequence ID" value="GGA81103.1"/>
    <property type="molecule type" value="Genomic_DNA"/>
</dbReference>
<feature type="domain" description="HDOD" evidence="2">
    <location>
        <begin position="201"/>
        <end position="391"/>
    </location>
</feature>
<dbReference type="InterPro" id="IPR035919">
    <property type="entry name" value="EAL_sf"/>
</dbReference>
<evidence type="ECO:0000259" key="1">
    <source>
        <dbReference type="PROSITE" id="PS50883"/>
    </source>
</evidence>
<comment type="caution">
    <text evidence="3">The sequence shown here is derived from an EMBL/GenBank/DDBJ whole genome shotgun (WGS) entry which is preliminary data.</text>
</comment>
<dbReference type="Pfam" id="PF08668">
    <property type="entry name" value="HDOD"/>
    <property type="match status" value="1"/>
</dbReference>
<dbReference type="SUPFAM" id="SSF141868">
    <property type="entry name" value="EAL domain-like"/>
    <property type="match status" value="1"/>
</dbReference>
<evidence type="ECO:0000259" key="2">
    <source>
        <dbReference type="PROSITE" id="PS51833"/>
    </source>
</evidence>
<dbReference type="InterPro" id="IPR014408">
    <property type="entry name" value="dGMP_Pdiesterase_EAL/HD-GYP"/>
</dbReference>
<dbReference type="InterPro" id="IPR052340">
    <property type="entry name" value="RNase_Y/CdgJ"/>
</dbReference>
<dbReference type="InterPro" id="IPR013976">
    <property type="entry name" value="HDOD"/>
</dbReference>
<reference evidence="3" key="1">
    <citation type="journal article" date="2014" name="Int. J. Syst. Evol. Microbiol.">
        <title>Complete genome sequence of Corynebacterium casei LMG S-19264T (=DSM 44701T), isolated from a smear-ripened cheese.</title>
        <authorList>
            <consortium name="US DOE Joint Genome Institute (JGI-PGF)"/>
            <person name="Walter F."/>
            <person name="Albersmeier A."/>
            <person name="Kalinowski J."/>
            <person name="Ruckert C."/>
        </authorList>
    </citation>
    <scope>NUCLEOTIDE SEQUENCE</scope>
    <source>
        <strain evidence="3">CGMCC 1.12408</strain>
    </source>
</reference>
<organism evidence="3 4">
    <name type="scientific">Ornithinibacillus halotolerans</name>
    <dbReference type="NCBI Taxonomy" id="1274357"/>
    <lineage>
        <taxon>Bacteria</taxon>
        <taxon>Bacillati</taxon>
        <taxon>Bacillota</taxon>
        <taxon>Bacilli</taxon>
        <taxon>Bacillales</taxon>
        <taxon>Bacillaceae</taxon>
        <taxon>Ornithinibacillus</taxon>
    </lineage>
</organism>
<evidence type="ECO:0000313" key="4">
    <source>
        <dbReference type="Proteomes" id="UP000613512"/>
    </source>
</evidence>
<reference evidence="3" key="2">
    <citation type="submission" date="2020-09" db="EMBL/GenBank/DDBJ databases">
        <authorList>
            <person name="Sun Q."/>
            <person name="Zhou Y."/>
        </authorList>
    </citation>
    <scope>NUCLEOTIDE SEQUENCE</scope>
    <source>
        <strain evidence="3">CGMCC 1.12408</strain>
    </source>
</reference>
<keyword evidence="4" id="KW-1185">Reference proteome</keyword>
<dbReference type="Pfam" id="PF00563">
    <property type="entry name" value="EAL"/>
    <property type="match status" value="1"/>
</dbReference>
<accession>A0A916S2B7</accession>
<dbReference type="PANTHER" id="PTHR33525:SF4">
    <property type="entry name" value="CYCLIC DI-GMP PHOSPHODIESTERASE CDGJ"/>
    <property type="match status" value="1"/>
</dbReference>
<dbReference type="SMART" id="SM00052">
    <property type="entry name" value="EAL"/>
    <property type="match status" value="1"/>
</dbReference>
<sequence length="413" mass="47555">MELFVARQPILTTKQDVFAYELLYRNNNYDNRYSMINNERATSEVINSLLQIGIDEISENKPCFINFSETLLEQDLPTILGPKNIVIEVLESVNPTDQVIQNCIRLKEMGYKIALDDFELRESSHNFNRLIELADIIKIDIQKTGRIEQLWMIEKLMSENVTFLAEKVETREEFEQCLIDGYSLFQGYFFSKPIILSTSDIPILSHNLFLIMSAISTEEPNINKIAEIIESDLALSYKLLRLLNSPSLGLIYEIKSIRQAIMLLGLIELRKWIFVLSYREQLRTLEAPLDEVIKLSLTRAKACELIFLHLGKSKNASSAFLVGLFSLMDTIFKQPLEYLLYKIPVDRIIRDTLLDTETALSPVCNLVIAAEKGDWSTMEQLLHQMNIKQEKFNVLYHQSVSWAIDVLKGTLTV</sequence>
<dbReference type="PIRSF" id="PIRSF003180">
    <property type="entry name" value="DiGMPpdiest_YuxH"/>
    <property type="match status" value="1"/>
</dbReference>
<dbReference type="RefSeq" id="WP_188385055.1">
    <property type="nucleotide sequence ID" value="NZ_BMEY01000013.1"/>
</dbReference>
<protein>
    <recommendedName>
        <fullName evidence="5">EAL and modified HD-GYP domain-containing signal transduction protein</fullName>
    </recommendedName>
</protein>
<dbReference type="AlphaFoldDB" id="A0A916S2B7"/>
<dbReference type="PROSITE" id="PS50883">
    <property type="entry name" value="EAL"/>
    <property type="match status" value="1"/>
</dbReference>
<dbReference type="InterPro" id="IPR001633">
    <property type="entry name" value="EAL_dom"/>
</dbReference>
<dbReference type="SUPFAM" id="SSF109604">
    <property type="entry name" value="HD-domain/PDEase-like"/>
    <property type="match status" value="1"/>
</dbReference>
<dbReference type="Gene3D" id="3.20.20.450">
    <property type="entry name" value="EAL domain"/>
    <property type="match status" value="1"/>
</dbReference>
<dbReference type="PROSITE" id="PS51833">
    <property type="entry name" value="HDOD"/>
    <property type="match status" value="1"/>
</dbReference>
<proteinExistence type="predicted"/>
<dbReference type="PANTHER" id="PTHR33525">
    <property type="match status" value="1"/>
</dbReference>
<feature type="domain" description="EAL" evidence="1">
    <location>
        <begin position="1"/>
        <end position="207"/>
    </location>
</feature>